<dbReference type="GO" id="GO:0103117">
    <property type="term" value="F:UDP-3-O-acyl-N-acetylglucosamine deacetylase activity"/>
    <property type="evidence" value="ECO:0007669"/>
    <property type="project" value="UniProtKB-EC"/>
</dbReference>
<evidence type="ECO:0000313" key="13">
    <source>
        <dbReference type="Proteomes" id="UP000028542"/>
    </source>
</evidence>
<evidence type="ECO:0000256" key="2">
    <source>
        <dbReference type="ARBA" id="ARBA00002923"/>
    </source>
</evidence>
<evidence type="ECO:0000256" key="10">
    <source>
        <dbReference type="ARBA" id="ARBA00023098"/>
    </source>
</evidence>
<evidence type="ECO:0000256" key="8">
    <source>
        <dbReference type="ARBA" id="ARBA00022801"/>
    </source>
</evidence>
<dbReference type="GO" id="GO:0016020">
    <property type="term" value="C:membrane"/>
    <property type="evidence" value="ECO:0007669"/>
    <property type="project" value="GOC"/>
</dbReference>
<dbReference type="GO" id="GO:0009245">
    <property type="term" value="P:lipid A biosynthetic process"/>
    <property type="evidence" value="ECO:0007669"/>
    <property type="project" value="UniProtKB-KW"/>
</dbReference>
<proteinExistence type="predicted"/>
<protein>
    <recommendedName>
        <fullName evidence="4">UDP-3-O-acyl-N-acetylglucosamine deacetylase</fullName>
        <ecNumber evidence="4">3.5.1.108</ecNumber>
    </recommendedName>
</protein>
<organism evidence="12 13">
    <name type="scientific">Clostridium sulfidigenes</name>
    <dbReference type="NCBI Taxonomy" id="318464"/>
    <lineage>
        <taxon>Bacteria</taxon>
        <taxon>Bacillati</taxon>
        <taxon>Bacillota</taxon>
        <taxon>Clostridia</taxon>
        <taxon>Eubacteriales</taxon>
        <taxon>Clostridiaceae</taxon>
        <taxon>Clostridium</taxon>
    </lineage>
</organism>
<dbReference type="GO" id="GO:0046872">
    <property type="term" value="F:metal ion binding"/>
    <property type="evidence" value="ECO:0007669"/>
    <property type="project" value="UniProtKB-KW"/>
</dbReference>
<reference evidence="12 13" key="1">
    <citation type="submission" date="2014-07" db="EMBL/GenBank/DDBJ databases">
        <title>Draft genome of Clostridium sulfidigenes 113A isolated from sediments associated with methane hydrate from Krishna Godavari basin.</title>
        <authorList>
            <person name="Honkalas V.S."/>
            <person name="Dabir A.P."/>
            <person name="Arora P."/>
            <person name="Dhakephalkar P.K."/>
        </authorList>
    </citation>
    <scope>NUCLEOTIDE SEQUENCE [LARGE SCALE GENOMIC DNA]</scope>
    <source>
        <strain evidence="12 13">113A</strain>
    </source>
</reference>
<comment type="catalytic activity">
    <reaction evidence="11">
        <text>a UDP-3-O-[(3R)-3-hydroxyacyl]-N-acetyl-alpha-D-glucosamine + H2O = a UDP-3-O-[(3R)-3-hydroxyacyl]-alpha-D-glucosamine + acetate</text>
        <dbReference type="Rhea" id="RHEA:67816"/>
        <dbReference type="ChEBI" id="CHEBI:15377"/>
        <dbReference type="ChEBI" id="CHEBI:30089"/>
        <dbReference type="ChEBI" id="CHEBI:137740"/>
        <dbReference type="ChEBI" id="CHEBI:173225"/>
        <dbReference type="EC" id="3.5.1.108"/>
    </reaction>
</comment>
<dbReference type="eggNOG" id="COG0774">
    <property type="taxonomic scope" value="Bacteria"/>
</dbReference>
<dbReference type="Pfam" id="PF03331">
    <property type="entry name" value="LpxC"/>
    <property type="match status" value="1"/>
</dbReference>
<keyword evidence="10" id="KW-0443">Lipid metabolism</keyword>
<keyword evidence="7" id="KW-0479">Metal-binding</keyword>
<dbReference type="Gene3D" id="3.30.230.20">
    <property type="entry name" value="lpxc deacetylase, domain 1"/>
    <property type="match status" value="1"/>
</dbReference>
<evidence type="ECO:0000256" key="9">
    <source>
        <dbReference type="ARBA" id="ARBA00022833"/>
    </source>
</evidence>
<keyword evidence="13" id="KW-1185">Reference proteome</keyword>
<comment type="caution">
    <text evidence="12">The sequence shown here is derived from an EMBL/GenBank/DDBJ whole genome shotgun (WGS) entry which is preliminary data.</text>
</comment>
<sequence>MISVVYLKGIEIEMDNQTTIKQKVSLMGTSIAGETDAKVTFYPAPPSTGIIFIRNDLPGCPKVKCSFEKAKVEYRWTSLVDGDVRIEHTEHALAALSGLGVDNVFIELEQASLPVTEDYSSKEFNRALTGAGIVEQNAKKEIIKILKPIIVYKRESLGDMEYEKFLIALPYDGFKLTYMVDYPNLPQLSQVAEMDITPETFAKELADARSYIIESEIEDVVNLTGKVSSNVLVVKSGAEYRSWKWPNEPARHKVLDLLGDLGLLGKKVLGHVIGFRSGHRLNLELCKKIYEECNDDRFS</sequence>
<evidence type="ECO:0000256" key="11">
    <source>
        <dbReference type="ARBA" id="ARBA00024535"/>
    </source>
</evidence>
<dbReference type="SUPFAM" id="SSF54211">
    <property type="entry name" value="Ribosomal protein S5 domain 2-like"/>
    <property type="match status" value="2"/>
</dbReference>
<dbReference type="PANTHER" id="PTHR33694:SF1">
    <property type="entry name" value="UDP-3-O-ACYL-N-ACETYLGLUCOSAMINE DEACETYLASE 1, MITOCHONDRIAL-RELATED"/>
    <property type="match status" value="1"/>
</dbReference>
<evidence type="ECO:0000256" key="4">
    <source>
        <dbReference type="ARBA" id="ARBA00012745"/>
    </source>
</evidence>
<evidence type="ECO:0000313" key="12">
    <source>
        <dbReference type="EMBL" id="KEZ85688.1"/>
    </source>
</evidence>
<name>A0A084J9Q4_9CLOT</name>
<comment type="cofactor">
    <cofactor evidence="1">
        <name>Zn(2+)</name>
        <dbReference type="ChEBI" id="CHEBI:29105"/>
    </cofactor>
</comment>
<dbReference type="InterPro" id="IPR011334">
    <property type="entry name" value="UDP-acyl_GlcNac_deAcase_C"/>
</dbReference>
<keyword evidence="6" id="KW-0441">Lipid A biosynthesis</keyword>
<keyword evidence="8" id="KW-0378">Hydrolase</keyword>
<gene>
    <name evidence="12" type="ORF">IO99_13585</name>
</gene>
<dbReference type="AlphaFoldDB" id="A0A084J9Q4"/>
<evidence type="ECO:0000256" key="6">
    <source>
        <dbReference type="ARBA" id="ARBA00022556"/>
    </source>
</evidence>
<accession>A0A084J9Q4</accession>
<dbReference type="EMBL" id="JPMD01000032">
    <property type="protein sequence ID" value="KEZ85688.1"/>
    <property type="molecule type" value="Genomic_DNA"/>
</dbReference>
<dbReference type="InterPro" id="IPR004463">
    <property type="entry name" value="UDP-acyl_GlcNac_deAcase"/>
</dbReference>
<comment type="pathway">
    <text evidence="3">Glycolipid biosynthesis; lipid IV(A) biosynthesis; lipid IV(A) from (3R)-3-hydroxytetradecanoyl-[acyl-carrier-protein] and UDP-N-acetyl-alpha-D-glucosamine: step 2/6.</text>
</comment>
<keyword evidence="9" id="KW-0862">Zinc</keyword>
<evidence type="ECO:0000256" key="3">
    <source>
        <dbReference type="ARBA" id="ARBA00005002"/>
    </source>
</evidence>
<comment type="function">
    <text evidence="2">Catalyzes the hydrolysis of UDP-3-O-myristoyl-N-acetylglucosamine to form UDP-3-O-myristoylglucosamine and acetate, the committed step in lipid A biosynthesis.</text>
</comment>
<dbReference type="EC" id="3.5.1.108" evidence="4"/>
<keyword evidence="5" id="KW-0444">Lipid biosynthesis</keyword>
<dbReference type="Proteomes" id="UP000028542">
    <property type="component" value="Unassembled WGS sequence"/>
</dbReference>
<dbReference type="PANTHER" id="PTHR33694">
    <property type="entry name" value="UDP-3-O-ACYL-N-ACETYLGLUCOSAMINE DEACETYLASE 1, MITOCHONDRIAL-RELATED"/>
    <property type="match status" value="1"/>
</dbReference>
<dbReference type="InterPro" id="IPR020568">
    <property type="entry name" value="Ribosomal_Su5_D2-typ_SF"/>
</dbReference>
<dbReference type="STRING" id="318464.IO99_13585"/>
<dbReference type="UniPathway" id="UPA00359">
    <property type="reaction ID" value="UER00478"/>
</dbReference>
<evidence type="ECO:0000256" key="1">
    <source>
        <dbReference type="ARBA" id="ARBA00001947"/>
    </source>
</evidence>
<dbReference type="Gene3D" id="3.30.1700.10">
    <property type="entry name" value="lpxc deacetylase, domain 2"/>
    <property type="match status" value="1"/>
</dbReference>
<evidence type="ECO:0000256" key="5">
    <source>
        <dbReference type="ARBA" id="ARBA00022516"/>
    </source>
</evidence>
<dbReference type="InterPro" id="IPR015870">
    <property type="entry name" value="UDP-acyl_N-AcGlcN_deAcase_N"/>
</dbReference>
<evidence type="ECO:0000256" key="7">
    <source>
        <dbReference type="ARBA" id="ARBA00022723"/>
    </source>
</evidence>